<dbReference type="EMBL" id="BAHC01000076">
    <property type="protein sequence ID" value="GAB89938.1"/>
    <property type="molecule type" value="Genomic_DNA"/>
</dbReference>
<evidence type="ECO:0000259" key="3">
    <source>
        <dbReference type="PROSITE" id="PS50977"/>
    </source>
</evidence>
<reference evidence="4 5" key="1">
    <citation type="submission" date="2012-08" db="EMBL/GenBank/DDBJ databases">
        <title>Whole genome shotgun sequence of Gordonia rhizosphera NBRC 16068.</title>
        <authorList>
            <person name="Takarada H."/>
            <person name="Isaki S."/>
            <person name="Hosoyama A."/>
            <person name="Tsuchikane K."/>
            <person name="Katsumata H."/>
            <person name="Baba S."/>
            <person name="Ohji S."/>
            <person name="Yamazaki S."/>
            <person name="Fujita N."/>
        </authorList>
    </citation>
    <scope>NUCLEOTIDE SEQUENCE [LARGE SCALE GENOMIC DNA]</scope>
    <source>
        <strain evidence="4 5">NBRC 16068</strain>
    </source>
</reference>
<dbReference type="InterPro" id="IPR001647">
    <property type="entry name" value="HTH_TetR"/>
</dbReference>
<gene>
    <name evidence="4" type="ORF">GORHZ_076_00140</name>
</gene>
<dbReference type="Gene3D" id="1.10.357.10">
    <property type="entry name" value="Tetracycline Repressor, domain 2"/>
    <property type="match status" value="1"/>
</dbReference>
<dbReference type="PROSITE" id="PS50977">
    <property type="entry name" value="HTH_TETR_2"/>
    <property type="match status" value="1"/>
</dbReference>
<feature type="domain" description="HTH tetR-type" evidence="3">
    <location>
        <begin position="35"/>
        <end position="95"/>
    </location>
</feature>
<name>K6V1X0_9ACTN</name>
<keyword evidence="1 2" id="KW-0238">DNA-binding</keyword>
<proteinExistence type="predicted"/>
<dbReference type="PRINTS" id="PR00455">
    <property type="entry name" value="HTHTETR"/>
</dbReference>
<sequence length="263" mass="29076">MFAKSIARLPGWVRAGAGARNTDPMALSDTSLDPADFRTQVVAESIRLFSEQGYESTTVEQIAAAAGVSRRTLFRQFRSKEDMIFADHESLLAQVADRLSGDDEGSDSEQTGADPWTAVCSAAEIVFTHFLDTRDLAVRRLHVVANVPALRDRELVTTYRYQRIFEDYLRRRLPGESRVRIVGYAAAITSVHNYMLRSMIRGDDDATLGHLRTELSRIRRALGGGVSNPVGVSVVTYVPGTPPEEIVAALREQLHADGGEQRQ</sequence>
<feature type="DNA-binding region" description="H-T-H motif" evidence="2">
    <location>
        <begin position="58"/>
        <end position="77"/>
    </location>
</feature>
<comment type="caution">
    <text evidence="4">The sequence shown here is derived from an EMBL/GenBank/DDBJ whole genome shotgun (WGS) entry which is preliminary data.</text>
</comment>
<dbReference type="InterPro" id="IPR009057">
    <property type="entry name" value="Homeodomain-like_sf"/>
</dbReference>
<dbReference type="eggNOG" id="COG1309">
    <property type="taxonomic scope" value="Bacteria"/>
</dbReference>
<dbReference type="InterPro" id="IPR050109">
    <property type="entry name" value="HTH-type_TetR-like_transc_reg"/>
</dbReference>
<evidence type="ECO:0000313" key="5">
    <source>
        <dbReference type="Proteomes" id="UP000008363"/>
    </source>
</evidence>
<dbReference type="PANTHER" id="PTHR30055">
    <property type="entry name" value="HTH-TYPE TRANSCRIPTIONAL REGULATOR RUTR"/>
    <property type="match status" value="1"/>
</dbReference>
<dbReference type="GO" id="GO:0003700">
    <property type="term" value="F:DNA-binding transcription factor activity"/>
    <property type="evidence" value="ECO:0007669"/>
    <property type="project" value="TreeGrafter"/>
</dbReference>
<evidence type="ECO:0000256" key="1">
    <source>
        <dbReference type="ARBA" id="ARBA00023125"/>
    </source>
</evidence>
<dbReference type="GO" id="GO:0000976">
    <property type="term" value="F:transcription cis-regulatory region binding"/>
    <property type="evidence" value="ECO:0007669"/>
    <property type="project" value="TreeGrafter"/>
</dbReference>
<accession>K6V1X0</accession>
<evidence type="ECO:0000313" key="4">
    <source>
        <dbReference type="EMBL" id="GAB89938.1"/>
    </source>
</evidence>
<dbReference type="Pfam" id="PF00440">
    <property type="entry name" value="TetR_N"/>
    <property type="match status" value="1"/>
</dbReference>
<dbReference type="PANTHER" id="PTHR30055:SF226">
    <property type="entry name" value="HTH-TYPE TRANSCRIPTIONAL REGULATOR PKSA"/>
    <property type="match status" value="1"/>
</dbReference>
<dbReference type="SUPFAM" id="SSF46689">
    <property type="entry name" value="Homeodomain-like"/>
    <property type="match status" value="1"/>
</dbReference>
<dbReference type="AlphaFoldDB" id="K6V1X0"/>
<organism evidence="4 5">
    <name type="scientific">Gordonia rhizosphera NBRC 16068</name>
    <dbReference type="NCBI Taxonomy" id="1108045"/>
    <lineage>
        <taxon>Bacteria</taxon>
        <taxon>Bacillati</taxon>
        <taxon>Actinomycetota</taxon>
        <taxon>Actinomycetes</taxon>
        <taxon>Mycobacteriales</taxon>
        <taxon>Gordoniaceae</taxon>
        <taxon>Gordonia</taxon>
    </lineage>
</organism>
<evidence type="ECO:0000256" key="2">
    <source>
        <dbReference type="PROSITE-ProRule" id="PRU00335"/>
    </source>
</evidence>
<dbReference type="Proteomes" id="UP000008363">
    <property type="component" value="Unassembled WGS sequence"/>
</dbReference>
<dbReference type="STRING" id="1108045.GORHZ_076_00140"/>
<keyword evidence="5" id="KW-1185">Reference proteome</keyword>
<protein>
    <submittedName>
        <fullName evidence="4">Putative TetR family transcriptional regulator</fullName>
    </submittedName>
</protein>